<gene>
    <name evidence="2" type="ORF">GEV33_008794</name>
</gene>
<keyword evidence="3" id="KW-1185">Reference proteome</keyword>
<reference evidence="2" key="2">
    <citation type="submission" date="2021-08" db="EMBL/GenBank/DDBJ databases">
        <authorList>
            <person name="Eriksson T."/>
        </authorList>
    </citation>
    <scope>NUCLEOTIDE SEQUENCE</scope>
    <source>
        <strain evidence="2">Stoneville</strain>
        <tissue evidence="2">Whole head</tissue>
    </source>
</reference>
<proteinExistence type="predicted"/>
<accession>A0A8J6LB96</accession>
<dbReference type="EMBL" id="JABDTM020024744">
    <property type="protein sequence ID" value="KAH0813997.1"/>
    <property type="molecule type" value="Genomic_DNA"/>
</dbReference>
<evidence type="ECO:0000313" key="3">
    <source>
        <dbReference type="Proteomes" id="UP000719412"/>
    </source>
</evidence>
<feature type="compositionally biased region" description="Basic and acidic residues" evidence="1">
    <location>
        <begin position="201"/>
        <end position="211"/>
    </location>
</feature>
<name>A0A8J6LB96_TENMO</name>
<organism evidence="2 3">
    <name type="scientific">Tenebrio molitor</name>
    <name type="common">Yellow mealworm beetle</name>
    <dbReference type="NCBI Taxonomy" id="7067"/>
    <lineage>
        <taxon>Eukaryota</taxon>
        <taxon>Metazoa</taxon>
        <taxon>Ecdysozoa</taxon>
        <taxon>Arthropoda</taxon>
        <taxon>Hexapoda</taxon>
        <taxon>Insecta</taxon>
        <taxon>Pterygota</taxon>
        <taxon>Neoptera</taxon>
        <taxon>Endopterygota</taxon>
        <taxon>Coleoptera</taxon>
        <taxon>Polyphaga</taxon>
        <taxon>Cucujiformia</taxon>
        <taxon>Tenebrionidae</taxon>
        <taxon>Tenebrio</taxon>
    </lineage>
</organism>
<reference evidence="2" key="1">
    <citation type="journal article" date="2020" name="J Insects Food Feed">
        <title>The yellow mealworm (Tenebrio molitor) genome: a resource for the emerging insects as food and feed industry.</title>
        <authorList>
            <person name="Eriksson T."/>
            <person name="Andere A."/>
            <person name="Kelstrup H."/>
            <person name="Emery V."/>
            <person name="Picard C."/>
        </authorList>
    </citation>
    <scope>NUCLEOTIDE SEQUENCE</scope>
    <source>
        <strain evidence="2">Stoneville</strain>
        <tissue evidence="2">Whole head</tissue>
    </source>
</reference>
<evidence type="ECO:0000313" key="2">
    <source>
        <dbReference type="EMBL" id="KAH0813997.1"/>
    </source>
</evidence>
<dbReference type="Proteomes" id="UP000719412">
    <property type="component" value="Unassembled WGS sequence"/>
</dbReference>
<protein>
    <submittedName>
        <fullName evidence="2">Uncharacterized protein</fullName>
    </submittedName>
</protein>
<comment type="caution">
    <text evidence="2">The sequence shown here is derived from an EMBL/GenBank/DDBJ whole genome shotgun (WGS) entry which is preliminary data.</text>
</comment>
<feature type="region of interest" description="Disordered" evidence="1">
    <location>
        <begin position="191"/>
        <end position="211"/>
    </location>
</feature>
<sequence length="211" mass="22569">MNSSWKFGKHPGVQAYGLNLEHQKCILDKMTECMTQMQMLPKNSLSQIEKISEESKKPKPWGSHPSALEFIYRIRNYTLGKSAACIISTNTEDISVSSSEGAGSGIWDGVLVLSVGTVGLVGCGAILSCLERRFLVSRRTANSGMTGGNHPNGEESVPVTPEITSGDNLAGVSVRAAFSKLIGSGVTGGNHSAPENRIVGRRTDAGDYRRL</sequence>
<evidence type="ECO:0000256" key="1">
    <source>
        <dbReference type="SAM" id="MobiDB-lite"/>
    </source>
</evidence>
<dbReference type="AlphaFoldDB" id="A0A8J6LB96"/>